<organism evidence="11 12">
    <name type="scientific">Naganishia liquefaciens</name>
    <dbReference type="NCBI Taxonomy" id="104408"/>
    <lineage>
        <taxon>Eukaryota</taxon>
        <taxon>Fungi</taxon>
        <taxon>Dikarya</taxon>
        <taxon>Basidiomycota</taxon>
        <taxon>Agaricomycotina</taxon>
        <taxon>Tremellomycetes</taxon>
        <taxon>Filobasidiales</taxon>
        <taxon>Filobasidiaceae</taxon>
        <taxon>Naganishia</taxon>
    </lineage>
</organism>
<evidence type="ECO:0000256" key="1">
    <source>
        <dbReference type="ARBA" id="ARBA00004287"/>
    </source>
</evidence>
<feature type="compositionally biased region" description="Polar residues" evidence="9">
    <location>
        <begin position="282"/>
        <end position="298"/>
    </location>
</feature>
<dbReference type="InterPro" id="IPR028662">
    <property type="entry name" value="SNX8/Mvp1"/>
</dbReference>
<dbReference type="InterPro" id="IPR045734">
    <property type="entry name" value="Snx8_BAR_dom"/>
</dbReference>
<feature type="compositionally biased region" description="Low complexity" evidence="9">
    <location>
        <begin position="299"/>
        <end position="312"/>
    </location>
</feature>
<keyword evidence="12" id="KW-1185">Reference proteome</keyword>
<evidence type="ECO:0000256" key="8">
    <source>
        <dbReference type="ARBA" id="ARBA00023136"/>
    </source>
</evidence>
<dbReference type="PANTHER" id="PTHR47554">
    <property type="entry name" value="SORTING NEXIN MVP1"/>
    <property type="match status" value="1"/>
</dbReference>
<keyword evidence="7" id="KW-0653">Protein transport</keyword>
<comment type="caution">
    <text evidence="11">The sequence shown here is derived from an EMBL/GenBank/DDBJ whole genome shotgun (WGS) entry which is preliminary data.</text>
</comment>
<accession>A0A8H3TWH7</accession>
<dbReference type="Pfam" id="PF19566">
    <property type="entry name" value="Snx8_BAR_dom"/>
    <property type="match status" value="1"/>
</dbReference>
<dbReference type="AlphaFoldDB" id="A0A8H3TWH7"/>
<evidence type="ECO:0000256" key="9">
    <source>
        <dbReference type="SAM" id="MobiDB-lite"/>
    </source>
</evidence>
<dbReference type="EMBL" id="BLZA01000030">
    <property type="protein sequence ID" value="GHJ88412.1"/>
    <property type="molecule type" value="Genomic_DNA"/>
</dbReference>
<evidence type="ECO:0000256" key="4">
    <source>
        <dbReference type="ARBA" id="ARBA00014268"/>
    </source>
</evidence>
<dbReference type="SUPFAM" id="SSF64268">
    <property type="entry name" value="PX domain"/>
    <property type="match status" value="1"/>
</dbReference>
<dbReference type="GO" id="GO:0042147">
    <property type="term" value="P:retrograde transport, endosome to Golgi"/>
    <property type="evidence" value="ECO:0007669"/>
    <property type="project" value="InterPro"/>
</dbReference>
<keyword evidence="8" id="KW-0472">Membrane</keyword>
<dbReference type="InterPro" id="IPR011992">
    <property type="entry name" value="EF-hand-dom_pair"/>
</dbReference>
<dbReference type="GO" id="GO:0032266">
    <property type="term" value="F:phosphatidylinositol-3-phosphate binding"/>
    <property type="evidence" value="ECO:0007669"/>
    <property type="project" value="TreeGrafter"/>
</dbReference>
<name>A0A8H3TWH7_9TREE</name>
<reference evidence="11" key="1">
    <citation type="submission" date="2020-07" db="EMBL/GenBank/DDBJ databases">
        <title>Draft Genome Sequence of a Deep-Sea Yeast, Naganishia (Cryptococcus) liquefaciens strain N6.</title>
        <authorList>
            <person name="Han Y.W."/>
            <person name="Kajitani R."/>
            <person name="Morimoto H."/>
            <person name="Parhat M."/>
            <person name="Tsubouchi H."/>
            <person name="Bakenova O."/>
            <person name="Ogata M."/>
            <person name="Argunhan B."/>
            <person name="Aoki R."/>
            <person name="Kajiwara S."/>
            <person name="Itoh T."/>
            <person name="Iwasaki H."/>
        </authorList>
    </citation>
    <scope>NUCLEOTIDE SEQUENCE</scope>
    <source>
        <strain evidence="11">N6</strain>
    </source>
</reference>
<dbReference type="InterPro" id="IPR001683">
    <property type="entry name" value="PX_dom"/>
</dbReference>
<dbReference type="PANTHER" id="PTHR47554:SF1">
    <property type="entry name" value="SORTING NEXIN MVP1"/>
    <property type="match status" value="1"/>
</dbReference>
<dbReference type="SMART" id="SM00312">
    <property type="entry name" value="PX"/>
    <property type="match status" value="1"/>
</dbReference>
<sequence length="778" mass="83962">MSPYLALPSSSPTSACISSSPGHPFSIDASLEDSPDLSGLAGILGSTIAIMFNTSRTRTTSFPSPFGGSNTLSASTYDPLAASTYMEDEADPWSGAPTPSRTPGLAGASGAGNAIAGGIASIGGGALGRLMNGMNIGAGGMAGTSNLIAEKDVPRQYHTYVDSLDVDGSGYISLTAVHRLLSSSGLSATSVERIISTVINPSEPSISKQQIYVILGLVGLAQNGHEPTVERLSQTLMDLPIPRIGDTGQSKLSISSLPSPPMASSDPHGAKSMYAPRPVRGYSTTSSNGFASASTPNVASSNSGSAAAYSGSPWGGGGATQRAGLSRMTSEVDGGNVRTPGILQRGDSILGYDTPALNEYSQTDPIAEAEDHTETDDAEADRGLSAENMKGWWKDLETVQVSLLPDKEGWFLQKYKVESDKRTGGSVHRRYSDFVWLMDCLAHRYPFRLLPALPPKRIGPDQAFLEQRRKGLKRFINFVANHPILKDDGAVNVFLTQSGPFEAWRKRTRVNLDEESTQKVLDKASEMRIPSDLDTKLNLLRSSLPILVESYSKLVMIAEKAVKRMEAAAADQARMAMTLATLSEKQPMSCWRCADSETANGIGGNACNLCKGVSRGLSAVGDTFTREAEDTDIRAKDTALGNIEMLKHERDIFIAFTQLFGRHDKLSKDSVDTLRKRVETKQKKLASVRQAKKSSWEAEEEKLVAAIEQDNNSIKTLLDRRVFIRHCMYHEMLVLHSRQTGQATLLARQYAKDRAGSLESSQKSWIDLGRRLKDMPVD</sequence>
<dbReference type="SUPFAM" id="SSF47473">
    <property type="entry name" value="EF-hand"/>
    <property type="match status" value="1"/>
</dbReference>
<evidence type="ECO:0000256" key="2">
    <source>
        <dbReference type="ARBA" id="ARBA00004496"/>
    </source>
</evidence>
<dbReference type="Proteomes" id="UP000620104">
    <property type="component" value="Unassembled WGS sequence"/>
</dbReference>
<evidence type="ECO:0000256" key="3">
    <source>
        <dbReference type="ARBA" id="ARBA00010883"/>
    </source>
</evidence>
<evidence type="ECO:0000256" key="7">
    <source>
        <dbReference type="ARBA" id="ARBA00022927"/>
    </source>
</evidence>
<dbReference type="GO" id="GO:0016020">
    <property type="term" value="C:membrane"/>
    <property type="evidence" value="ECO:0007669"/>
    <property type="project" value="UniProtKB-SubCell"/>
</dbReference>
<dbReference type="OrthoDB" id="10064318at2759"/>
<dbReference type="PROSITE" id="PS50195">
    <property type="entry name" value="PX"/>
    <property type="match status" value="1"/>
</dbReference>
<evidence type="ECO:0000313" key="11">
    <source>
        <dbReference type="EMBL" id="GHJ88412.1"/>
    </source>
</evidence>
<keyword evidence="5" id="KW-0813">Transport</keyword>
<keyword evidence="6" id="KW-0963">Cytoplasm</keyword>
<dbReference type="GO" id="GO:0006623">
    <property type="term" value="P:protein targeting to vacuole"/>
    <property type="evidence" value="ECO:0007669"/>
    <property type="project" value="TreeGrafter"/>
</dbReference>
<dbReference type="InterPro" id="IPR036871">
    <property type="entry name" value="PX_dom_sf"/>
</dbReference>
<evidence type="ECO:0000256" key="6">
    <source>
        <dbReference type="ARBA" id="ARBA00022490"/>
    </source>
</evidence>
<evidence type="ECO:0000259" key="10">
    <source>
        <dbReference type="PROSITE" id="PS50195"/>
    </source>
</evidence>
<evidence type="ECO:0000313" key="12">
    <source>
        <dbReference type="Proteomes" id="UP000620104"/>
    </source>
</evidence>
<proteinExistence type="inferred from homology"/>
<protein>
    <recommendedName>
        <fullName evidence="4">Sorting nexin MVP1</fullName>
    </recommendedName>
</protein>
<dbReference type="GO" id="GO:0005829">
    <property type="term" value="C:cytosol"/>
    <property type="evidence" value="ECO:0007669"/>
    <property type="project" value="GOC"/>
</dbReference>
<dbReference type="InterPro" id="IPR035704">
    <property type="entry name" value="SNX8/Mvp1_PX"/>
</dbReference>
<dbReference type="Pfam" id="PF00787">
    <property type="entry name" value="PX"/>
    <property type="match status" value="1"/>
</dbReference>
<dbReference type="CDD" id="cd06866">
    <property type="entry name" value="PX_SNX8_Mvp1p_like"/>
    <property type="match status" value="1"/>
</dbReference>
<comment type="similarity">
    <text evidence="3">Belongs to the sorting nexin family.</text>
</comment>
<gene>
    <name evidence="11" type="ORF">NliqN6_4814</name>
</gene>
<dbReference type="Gene3D" id="3.30.1520.10">
    <property type="entry name" value="Phox-like domain"/>
    <property type="match status" value="1"/>
</dbReference>
<feature type="domain" description="PX" evidence="10">
    <location>
        <begin position="393"/>
        <end position="501"/>
    </location>
</feature>
<feature type="compositionally biased region" description="Low complexity" evidence="9">
    <location>
        <begin position="250"/>
        <end position="267"/>
    </location>
</feature>
<comment type="subcellular location">
    <subcellularLocation>
        <location evidence="2">Cytoplasm</location>
    </subcellularLocation>
    <subcellularLocation>
        <location evidence="1">Membrane</location>
        <topology evidence="1">Peripheral membrane protein</topology>
        <orientation evidence="1">Cytoplasmic side</orientation>
    </subcellularLocation>
</comment>
<dbReference type="Gene3D" id="1.10.238.10">
    <property type="entry name" value="EF-hand"/>
    <property type="match status" value="1"/>
</dbReference>
<feature type="region of interest" description="Disordered" evidence="9">
    <location>
        <begin position="248"/>
        <end position="348"/>
    </location>
</feature>
<dbReference type="GO" id="GO:0005768">
    <property type="term" value="C:endosome"/>
    <property type="evidence" value="ECO:0007669"/>
    <property type="project" value="TreeGrafter"/>
</dbReference>
<evidence type="ECO:0000256" key="5">
    <source>
        <dbReference type="ARBA" id="ARBA00022448"/>
    </source>
</evidence>